<keyword evidence="2" id="KW-0328">Glycosyltransferase</keyword>
<dbReference type="CDD" id="cd03784">
    <property type="entry name" value="GT1_Gtf-like"/>
    <property type="match status" value="1"/>
</dbReference>
<dbReference type="PANTHER" id="PTHR48047">
    <property type="entry name" value="GLYCOSYLTRANSFERASE"/>
    <property type="match status" value="1"/>
</dbReference>
<dbReference type="EMBL" id="JARAOO010000005">
    <property type="protein sequence ID" value="KAJ7967487.1"/>
    <property type="molecule type" value="Genomic_DNA"/>
</dbReference>
<gene>
    <name evidence="4" type="ORF">O6P43_011744</name>
</gene>
<dbReference type="Pfam" id="PF00201">
    <property type="entry name" value="UDPGT"/>
    <property type="match status" value="1"/>
</dbReference>
<evidence type="ECO:0000256" key="1">
    <source>
        <dbReference type="ARBA" id="ARBA00009995"/>
    </source>
</evidence>
<organism evidence="4 5">
    <name type="scientific">Quillaja saponaria</name>
    <name type="common">Soap bark tree</name>
    <dbReference type="NCBI Taxonomy" id="32244"/>
    <lineage>
        <taxon>Eukaryota</taxon>
        <taxon>Viridiplantae</taxon>
        <taxon>Streptophyta</taxon>
        <taxon>Embryophyta</taxon>
        <taxon>Tracheophyta</taxon>
        <taxon>Spermatophyta</taxon>
        <taxon>Magnoliopsida</taxon>
        <taxon>eudicotyledons</taxon>
        <taxon>Gunneridae</taxon>
        <taxon>Pentapetalae</taxon>
        <taxon>rosids</taxon>
        <taxon>fabids</taxon>
        <taxon>Fabales</taxon>
        <taxon>Quillajaceae</taxon>
        <taxon>Quillaja</taxon>
    </lineage>
</organism>
<keyword evidence="3" id="KW-0808">Transferase</keyword>
<evidence type="ECO:0000256" key="3">
    <source>
        <dbReference type="ARBA" id="ARBA00022679"/>
    </source>
</evidence>
<dbReference type="InterPro" id="IPR002213">
    <property type="entry name" value="UDP_glucos_trans"/>
</dbReference>
<sequence length="238" mass="26757">MRSYGVVSNTFYELKPASADYFSKVVGRKIWCIGPVPLCNRENTGKKSQRGKQSTIDENDCLKWLDSKQPDSVVYKNKEEEKEEWLPEGFEKRNEGRGLVIRGWAPQWLILDHEAVGGFMTHCGWNSILEGVAAGVSMVTWPVAFEQIYIESLVTEVLKIGTNVGVQKYVELMGDSIHREAIKKALIQIMVGDEAEEIRNRVKALARIARQALKEGGSSDSDLNALIEELSVRSLKLK</sequence>
<dbReference type="AlphaFoldDB" id="A0AAD7M0M1"/>
<comment type="caution">
    <text evidence="4">The sequence shown here is derived from an EMBL/GenBank/DDBJ whole genome shotgun (WGS) entry which is preliminary data.</text>
</comment>
<reference evidence="4" key="1">
    <citation type="journal article" date="2023" name="Science">
        <title>Elucidation of the pathway for biosynthesis of saponin adjuvants from the soapbark tree.</title>
        <authorList>
            <person name="Reed J."/>
            <person name="Orme A."/>
            <person name="El-Demerdash A."/>
            <person name="Owen C."/>
            <person name="Martin L.B.B."/>
            <person name="Misra R.C."/>
            <person name="Kikuchi S."/>
            <person name="Rejzek M."/>
            <person name="Martin A.C."/>
            <person name="Harkess A."/>
            <person name="Leebens-Mack J."/>
            <person name="Louveau T."/>
            <person name="Stephenson M.J."/>
            <person name="Osbourn A."/>
        </authorList>
    </citation>
    <scope>NUCLEOTIDE SEQUENCE</scope>
    <source>
        <strain evidence="4">S10</strain>
    </source>
</reference>
<protein>
    <submittedName>
        <fullName evidence="4">Glycosyltransferase</fullName>
    </submittedName>
</protein>
<evidence type="ECO:0000313" key="4">
    <source>
        <dbReference type="EMBL" id="KAJ7967487.1"/>
    </source>
</evidence>
<keyword evidence="5" id="KW-1185">Reference proteome</keyword>
<comment type="similarity">
    <text evidence="1">Belongs to the UDP-glycosyltransferase family.</text>
</comment>
<proteinExistence type="inferred from homology"/>
<dbReference type="Proteomes" id="UP001163823">
    <property type="component" value="Chromosome 5"/>
</dbReference>
<dbReference type="PANTHER" id="PTHR48047:SF135">
    <property type="entry name" value="GLYCOSYLTRANSFERASE"/>
    <property type="match status" value="1"/>
</dbReference>
<dbReference type="GO" id="GO:0035251">
    <property type="term" value="F:UDP-glucosyltransferase activity"/>
    <property type="evidence" value="ECO:0007669"/>
    <property type="project" value="TreeGrafter"/>
</dbReference>
<evidence type="ECO:0000256" key="2">
    <source>
        <dbReference type="ARBA" id="ARBA00022676"/>
    </source>
</evidence>
<dbReference type="KEGG" id="qsa:O6P43_011744"/>
<accession>A0AAD7M0M1</accession>
<evidence type="ECO:0000313" key="5">
    <source>
        <dbReference type="Proteomes" id="UP001163823"/>
    </source>
</evidence>
<dbReference type="Gene3D" id="3.40.50.2000">
    <property type="entry name" value="Glycogen Phosphorylase B"/>
    <property type="match status" value="3"/>
</dbReference>
<dbReference type="SUPFAM" id="SSF53756">
    <property type="entry name" value="UDP-Glycosyltransferase/glycogen phosphorylase"/>
    <property type="match status" value="1"/>
</dbReference>
<name>A0AAD7M0M1_QUISA</name>